<reference evidence="1 2" key="1">
    <citation type="submission" date="2019-02" db="EMBL/GenBank/DDBJ databases">
        <title>Deep-cultivation of Planctomycetes and their phenomic and genomic characterization uncovers novel biology.</title>
        <authorList>
            <person name="Wiegand S."/>
            <person name="Jogler M."/>
            <person name="Boedeker C."/>
            <person name="Pinto D."/>
            <person name="Vollmers J."/>
            <person name="Rivas-Marin E."/>
            <person name="Kohn T."/>
            <person name="Peeters S.H."/>
            <person name="Heuer A."/>
            <person name="Rast P."/>
            <person name="Oberbeckmann S."/>
            <person name="Bunk B."/>
            <person name="Jeske O."/>
            <person name="Meyerdierks A."/>
            <person name="Storesund J.E."/>
            <person name="Kallscheuer N."/>
            <person name="Luecker S."/>
            <person name="Lage O.M."/>
            <person name="Pohl T."/>
            <person name="Merkel B.J."/>
            <person name="Hornburger P."/>
            <person name="Mueller R.-W."/>
            <person name="Bruemmer F."/>
            <person name="Labrenz M."/>
            <person name="Spormann A.M."/>
            <person name="Op Den Camp H."/>
            <person name="Overmann J."/>
            <person name="Amann R."/>
            <person name="Jetten M.S.M."/>
            <person name="Mascher T."/>
            <person name="Medema M.H."/>
            <person name="Devos D.P."/>
            <person name="Kaster A.-K."/>
            <person name="Ovreas L."/>
            <person name="Rohde M."/>
            <person name="Galperin M.Y."/>
            <person name="Jogler C."/>
        </authorList>
    </citation>
    <scope>NUCLEOTIDE SEQUENCE [LARGE SCALE GENOMIC DNA]</scope>
    <source>
        <strain evidence="1 2">CA13</strain>
    </source>
</reference>
<organism evidence="1 2">
    <name type="scientific">Novipirellula herctigrandis</name>
    <dbReference type="NCBI Taxonomy" id="2527986"/>
    <lineage>
        <taxon>Bacteria</taxon>
        <taxon>Pseudomonadati</taxon>
        <taxon>Planctomycetota</taxon>
        <taxon>Planctomycetia</taxon>
        <taxon>Pirellulales</taxon>
        <taxon>Pirellulaceae</taxon>
        <taxon>Novipirellula</taxon>
    </lineage>
</organism>
<dbReference type="Proteomes" id="UP000315010">
    <property type="component" value="Unassembled WGS sequence"/>
</dbReference>
<evidence type="ECO:0000313" key="2">
    <source>
        <dbReference type="Proteomes" id="UP000315010"/>
    </source>
</evidence>
<dbReference type="AlphaFoldDB" id="A0A5C5YXM0"/>
<sequence>MGIEHKITLASDFPADDVLHPMLTALPQFTEYDTEYGLHDFGTNATAVTVSIESDGFLVCDHLVDRELARKVLDSLITGIKELDIKINDVSEV</sequence>
<proteinExistence type="predicted"/>
<dbReference type="RefSeq" id="WP_146394718.1">
    <property type="nucleotide sequence ID" value="NZ_SJPJ01000001.1"/>
</dbReference>
<protein>
    <submittedName>
        <fullName evidence="1">Uncharacterized protein</fullName>
    </submittedName>
</protein>
<name>A0A5C5YXM0_9BACT</name>
<comment type="caution">
    <text evidence="1">The sequence shown here is derived from an EMBL/GenBank/DDBJ whole genome shotgun (WGS) entry which is preliminary data.</text>
</comment>
<gene>
    <name evidence="1" type="ORF">CA13_09200</name>
</gene>
<dbReference type="EMBL" id="SJPJ01000001">
    <property type="protein sequence ID" value="TWT79516.1"/>
    <property type="molecule type" value="Genomic_DNA"/>
</dbReference>
<evidence type="ECO:0000313" key="1">
    <source>
        <dbReference type="EMBL" id="TWT79516.1"/>
    </source>
</evidence>
<accession>A0A5C5YXM0</accession>
<keyword evidence="2" id="KW-1185">Reference proteome</keyword>